<keyword evidence="1" id="KW-1133">Transmembrane helix</keyword>
<evidence type="ECO:0000256" key="1">
    <source>
        <dbReference type="SAM" id="Phobius"/>
    </source>
</evidence>
<dbReference type="Proteomes" id="UP000479190">
    <property type="component" value="Unassembled WGS sequence"/>
</dbReference>
<sequence length="271" mass="31079">MRWRVHVRFARSSKNRKKKRTPLIGIHENLQLRCEFQTRCYEGSISFTWSDRPFQTACLYTRAERPVTRSTRPEKKTHCVFVCTPCTRECERQRKRHESGRRAAAAAHKVAFSRRKETAKKGKKVKKEERSPAAAAAAAASELLSLSPPRYLSCATAEAFLLLLLSLLLLLLYIRSCALVEYSTPLLAARRRQFRDRDLSSADTAATRQVLKRSMTINTRQPIAHVHSTHVIHTRARVLASSRAAPRGCYRCRCARRARVTDRCSPKRLYV</sequence>
<protein>
    <submittedName>
        <fullName evidence="2">Uncharacterized protein</fullName>
    </submittedName>
</protein>
<feature type="transmembrane region" description="Helical" evidence="1">
    <location>
        <begin position="151"/>
        <end position="174"/>
    </location>
</feature>
<proteinExistence type="predicted"/>
<name>A0A6H5ITL9_9HYME</name>
<keyword evidence="1" id="KW-0812">Transmembrane</keyword>
<keyword evidence="1" id="KW-0472">Membrane</keyword>
<gene>
    <name evidence="2" type="ORF">TBRA_LOCUS12054</name>
</gene>
<dbReference type="AlphaFoldDB" id="A0A6H5ITL9"/>
<organism evidence="2 3">
    <name type="scientific">Trichogramma brassicae</name>
    <dbReference type="NCBI Taxonomy" id="86971"/>
    <lineage>
        <taxon>Eukaryota</taxon>
        <taxon>Metazoa</taxon>
        <taxon>Ecdysozoa</taxon>
        <taxon>Arthropoda</taxon>
        <taxon>Hexapoda</taxon>
        <taxon>Insecta</taxon>
        <taxon>Pterygota</taxon>
        <taxon>Neoptera</taxon>
        <taxon>Endopterygota</taxon>
        <taxon>Hymenoptera</taxon>
        <taxon>Apocrita</taxon>
        <taxon>Proctotrupomorpha</taxon>
        <taxon>Chalcidoidea</taxon>
        <taxon>Trichogrammatidae</taxon>
        <taxon>Trichogramma</taxon>
    </lineage>
</organism>
<evidence type="ECO:0000313" key="3">
    <source>
        <dbReference type="Proteomes" id="UP000479190"/>
    </source>
</evidence>
<accession>A0A6H5ITL9</accession>
<dbReference type="EMBL" id="CADCXV010001016">
    <property type="protein sequence ID" value="CAB0040331.1"/>
    <property type="molecule type" value="Genomic_DNA"/>
</dbReference>
<evidence type="ECO:0000313" key="2">
    <source>
        <dbReference type="EMBL" id="CAB0040331.1"/>
    </source>
</evidence>
<reference evidence="2 3" key="1">
    <citation type="submission" date="2020-02" db="EMBL/GenBank/DDBJ databases">
        <authorList>
            <person name="Ferguson B K."/>
        </authorList>
    </citation>
    <scope>NUCLEOTIDE SEQUENCE [LARGE SCALE GENOMIC DNA]</scope>
</reference>
<keyword evidence="3" id="KW-1185">Reference proteome</keyword>